<protein>
    <recommendedName>
        <fullName evidence="9">Asparagine--tRNA ligase</fullName>
    </recommendedName>
</protein>
<proteinExistence type="predicted"/>
<dbReference type="InterPro" id="IPR004365">
    <property type="entry name" value="NA-bd_OB_tRNA"/>
</dbReference>
<feature type="domain" description="Aminoacyl-tRNA synthetase class II (D/K/N)" evidence="6">
    <location>
        <begin position="112"/>
        <end position="172"/>
    </location>
</feature>
<dbReference type="InterPro" id="IPR012340">
    <property type="entry name" value="NA-bd_OB-fold"/>
</dbReference>
<dbReference type="PANTHER" id="PTHR22594:SF34">
    <property type="entry name" value="ASPARAGINE--TRNA LIGASE, MITOCHONDRIAL-RELATED"/>
    <property type="match status" value="1"/>
</dbReference>
<keyword evidence="3" id="KW-0067">ATP-binding</keyword>
<dbReference type="AlphaFoldDB" id="A0A382TSK3"/>
<dbReference type="Gene3D" id="2.40.50.140">
    <property type="entry name" value="Nucleic acid-binding proteins"/>
    <property type="match status" value="1"/>
</dbReference>
<evidence type="ECO:0000256" key="4">
    <source>
        <dbReference type="ARBA" id="ARBA00022917"/>
    </source>
</evidence>
<keyword evidence="1" id="KW-0436">Ligase</keyword>
<dbReference type="SUPFAM" id="SSF50249">
    <property type="entry name" value="Nucleic acid-binding proteins"/>
    <property type="match status" value="1"/>
</dbReference>
<name>A0A382TSK3_9ZZZZ</name>
<evidence type="ECO:0000259" key="6">
    <source>
        <dbReference type="Pfam" id="PF00152"/>
    </source>
</evidence>
<evidence type="ECO:0008006" key="9">
    <source>
        <dbReference type="Google" id="ProtNLM"/>
    </source>
</evidence>
<keyword evidence="5" id="KW-0030">Aminoacyl-tRNA synthetase</keyword>
<evidence type="ECO:0000256" key="1">
    <source>
        <dbReference type="ARBA" id="ARBA00022598"/>
    </source>
</evidence>
<dbReference type="GO" id="GO:0006421">
    <property type="term" value="P:asparaginyl-tRNA aminoacylation"/>
    <property type="evidence" value="ECO:0007669"/>
    <property type="project" value="TreeGrafter"/>
</dbReference>
<dbReference type="PANTHER" id="PTHR22594">
    <property type="entry name" value="ASPARTYL/LYSYL-TRNA SYNTHETASE"/>
    <property type="match status" value="1"/>
</dbReference>
<evidence type="ECO:0000256" key="2">
    <source>
        <dbReference type="ARBA" id="ARBA00022741"/>
    </source>
</evidence>
<dbReference type="GO" id="GO:0004812">
    <property type="term" value="F:aminoacyl-tRNA ligase activity"/>
    <property type="evidence" value="ECO:0007669"/>
    <property type="project" value="UniProtKB-KW"/>
</dbReference>
<organism evidence="8">
    <name type="scientific">marine metagenome</name>
    <dbReference type="NCBI Taxonomy" id="408172"/>
    <lineage>
        <taxon>unclassified sequences</taxon>
        <taxon>metagenomes</taxon>
        <taxon>ecological metagenomes</taxon>
    </lineage>
</organism>
<reference evidence="8" key="1">
    <citation type="submission" date="2018-05" db="EMBL/GenBank/DDBJ databases">
        <authorList>
            <person name="Lanie J.A."/>
            <person name="Ng W.-L."/>
            <person name="Kazmierczak K.M."/>
            <person name="Andrzejewski T.M."/>
            <person name="Davidsen T.M."/>
            <person name="Wayne K.J."/>
            <person name="Tettelin H."/>
            <person name="Glass J.I."/>
            <person name="Rusch D."/>
            <person name="Podicherti R."/>
            <person name="Tsui H.-C.T."/>
            <person name="Winkler M.E."/>
        </authorList>
    </citation>
    <scope>NUCLEOTIDE SEQUENCE</scope>
</reference>
<evidence type="ECO:0000256" key="3">
    <source>
        <dbReference type="ARBA" id="ARBA00022840"/>
    </source>
</evidence>
<sequence>MTVARINRIAEYEGQSVQMNGWVYNSRRSGKIGFLMLRDGFGLIQCIVAKNDVGEENFDVFKSLTQESSVSVNGEVVKNERAPGGFEIITTDLSLHQLSSEYPISPKEHGTDFLMNHRHLWLRSKRQHAILRVRHEIIKAVRDFFDSNDFTLCDSPIFTPNAAEGTSTLFGTEYFG</sequence>
<keyword evidence="4" id="KW-0648">Protein biosynthesis</keyword>
<dbReference type="EMBL" id="UINC01138500">
    <property type="protein sequence ID" value="SVD24481.1"/>
    <property type="molecule type" value="Genomic_DNA"/>
</dbReference>
<dbReference type="GO" id="GO:0005524">
    <property type="term" value="F:ATP binding"/>
    <property type="evidence" value="ECO:0007669"/>
    <property type="project" value="UniProtKB-KW"/>
</dbReference>
<feature type="non-terminal residue" evidence="8">
    <location>
        <position position="176"/>
    </location>
</feature>
<dbReference type="Pfam" id="PF00152">
    <property type="entry name" value="tRNA-synt_2"/>
    <property type="match status" value="1"/>
</dbReference>
<dbReference type="Pfam" id="PF01336">
    <property type="entry name" value="tRNA_anti-codon"/>
    <property type="match status" value="1"/>
</dbReference>
<gene>
    <name evidence="8" type="ORF">METZ01_LOCUS377335</name>
</gene>
<keyword evidence="2" id="KW-0547">Nucleotide-binding</keyword>
<dbReference type="InterPro" id="IPR045864">
    <property type="entry name" value="aa-tRNA-synth_II/BPL/LPL"/>
</dbReference>
<accession>A0A382TSK3</accession>
<evidence type="ECO:0000259" key="7">
    <source>
        <dbReference type="Pfam" id="PF01336"/>
    </source>
</evidence>
<dbReference type="SUPFAM" id="SSF55681">
    <property type="entry name" value="Class II aaRS and biotin synthetases"/>
    <property type="match status" value="1"/>
</dbReference>
<dbReference type="GO" id="GO:0003676">
    <property type="term" value="F:nucleic acid binding"/>
    <property type="evidence" value="ECO:0007669"/>
    <property type="project" value="InterPro"/>
</dbReference>
<evidence type="ECO:0000313" key="8">
    <source>
        <dbReference type="EMBL" id="SVD24481.1"/>
    </source>
</evidence>
<dbReference type="CDD" id="cd04323">
    <property type="entry name" value="AsnRS_cyto_like_N"/>
    <property type="match status" value="1"/>
</dbReference>
<dbReference type="Gene3D" id="3.30.930.10">
    <property type="entry name" value="Bira Bifunctional Protein, Domain 2"/>
    <property type="match status" value="1"/>
</dbReference>
<evidence type="ECO:0000256" key="5">
    <source>
        <dbReference type="ARBA" id="ARBA00023146"/>
    </source>
</evidence>
<feature type="domain" description="OB" evidence="7">
    <location>
        <begin position="17"/>
        <end position="93"/>
    </location>
</feature>
<dbReference type="InterPro" id="IPR004364">
    <property type="entry name" value="Aa-tRNA-synt_II"/>
</dbReference>